<dbReference type="AlphaFoldDB" id="A8PXK9"/>
<sequence length="55" mass="6421">MSVEEALAMPEFGVQQYIAAQVQYSPKAVERLVRIPEQDGNPVFDRNEWIYEHLK</sequence>
<evidence type="ECO:0000313" key="1">
    <source>
        <dbReference type="EMBL" id="EDP44074.1"/>
    </source>
</evidence>
<reference evidence="1 2" key="1">
    <citation type="journal article" date="2007" name="Proc. Natl. Acad. Sci. U.S.A.">
        <title>Dandruff-associated Malassezia genomes reveal convergent and divergent virulence traits shared with plant and human fungal pathogens.</title>
        <authorList>
            <person name="Xu J."/>
            <person name="Saunders C.W."/>
            <person name="Hu P."/>
            <person name="Grant R.A."/>
            <person name="Boekhout T."/>
            <person name="Kuramae E.E."/>
            <person name="Kronstad J.W."/>
            <person name="Deangelis Y.M."/>
            <person name="Reeder N.L."/>
            <person name="Johnstone K.R."/>
            <person name="Leland M."/>
            <person name="Fieno A.M."/>
            <person name="Begley W.M."/>
            <person name="Sun Y."/>
            <person name="Lacey M.P."/>
            <person name="Chaudhary T."/>
            <person name="Keough T."/>
            <person name="Chu L."/>
            <person name="Sears R."/>
            <person name="Yuan B."/>
            <person name="Dawson T.L.Jr."/>
        </authorList>
    </citation>
    <scope>NUCLEOTIDE SEQUENCE [LARGE SCALE GENOMIC DNA]</scope>
    <source>
        <strain evidence="2">ATCC MYA-4612 / CBS 7966</strain>
    </source>
</reference>
<dbReference type="InParanoid" id="A8PXK9"/>
<protein>
    <submittedName>
        <fullName evidence="1">Uncharacterized protein</fullName>
    </submittedName>
</protein>
<name>A8PXK9_MALGO</name>
<dbReference type="KEGG" id="mgl:MGL_1471"/>
<comment type="caution">
    <text evidence="1">The sequence shown here is derived from an EMBL/GenBank/DDBJ whole genome shotgun (WGS) entry which is preliminary data.</text>
</comment>
<keyword evidence="2" id="KW-1185">Reference proteome</keyword>
<dbReference type="GeneID" id="5855595"/>
<dbReference type="Proteomes" id="UP000008837">
    <property type="component" value="Unassembled WGS sequence"/>
</dbReference>
<dbReference type="EMBL" id="AAYY01000004">
    <property type="protein sequence ID" value="EDP44074.1"/>
    <property type="molecule type" value="Genomic_DNA"/>
</dbReference>
<dbReference type="RefSeq" id="XP_001731288.1">
    <property type="nucleotide sequence ID" value="XM_001731236.1"/>
</dbReference>
<evidence type="ECO:0000313" key="2">
    <source>
        <dbReference type="Proteomes" id="UP000008837"/>
    </source>
</evidence>
<gene>
    <name evidence="1" type="ORF">MGL_1471</name>
</gene>
<proteinExistence type="predicted"/>
<accession>A8PXK9</accession>
<dbReference type="VEuPathDB" id="FungiDB:MGL_1471"/>
<organism evidence="1 2">
    <name type="scientific">Malassezia globosa (strain ATCC MYA-4612 / CBS 7966)</name>
    <name type="common">Dandruff-associated fungus</name>
    <dbReference type="NCBI Taxonomy" id="425265"/>
    <lineage>
        <taxon>Eukaryota</taxon>
        <taxon>Fungi</taxon>
        <taxon>Dikarya</taxon>
        <taxon>Basidiomycota</taxon>
        <taxon>Ustilaginomycotina</taxon>
        <taxon>Malasseziomycetes</taxon>
        <taxon>Malasseziales</taxon>
        <taxon>Malasseziaceae</taxon>
        <taxon>Malassezia</taxon>
    </lineage>
</organism>